<reference evidence="2" key="1">
    <citation type="submission" date="2022-08" db="EMBL/GenBank/DDBJ databases">
        <title>Novel sulfate-reducing endosymbionts in the free-living metamonad Anaeramoeba.</title>
        <authorList>
            <person name="Jerlstrom-Hultqvist J."/>
            <person name="Cepicka I."/>
            <person name="Gallot-Lavallee L."/>
            <person name="Salas-Leiva D."/>
            <person name="Curtis B.A."/>
            <person name="Zahonova K."/>
            <person name="Pipaliya S."/>
            <person name="Dacks J."/>
            <person name="Roger A.J."/>
        </authorList>
    </citation>
    <scope>NUCLEOTIDE SEQUENCE</scope>
    <source>
        <strain evidence="2">Schooner1</strain>
    </source>
</reference>
<feature type="region of interest" description="Disordered" evidence="1">
    <location>
        <begin position="410"/>
        <end position="448"/>
    </location>
</feature>
<dbReference type="EMBL" id="JAOAOG010000292">
    <property type="protein sequence ID" value="KAJ6232298.1"/>
    <property type="molecule type" value="Genomic_DNA"/>
</dbReference>
<accession>A0ABQ8XI23</accession>
<feature type="compositionally biased region" description="Polar residues" evidence="1">
    <location>
        <begin position="415"/>
        <end position="426"/>
    </location>
</feature>
<feature type="region of interest" description="Disordered" evidence="1">
    <location>
        <begin position="129"/>
        <end position="152"/>
    </location>
</feature>
<feature type="compositionally biased region" description="Acidic residues" evidence="1">
    <location>
        <begin position="134"/>
        <end position="149"/>
    </location>
</feature>
<evidence type="ECO:0000313" key="3">
    <source>
        <dbReference type="Proteomes" id="UP001150062"/>
    </source>
</evidence>
<evidence type="ECO:0000256" key="1">
    <source>
        <dbReference type="SAM" id="MobiDB-lite"/>
    </source>
</evidence>
<name>A0ABQ8XI23_9EUKA</name>
<protein>
    <submittedName>
        <fullName evidence="2">Retinoblastoma-binding protein</fullName>
    </submittedName>
</protein>
<organism evidence="2 3">
    <name type="scientific">Anaeramoeba flamelloides</name>
    <dbReference type="NCBI Taxonomy" id="1746091"/>
    <lineage>
        <taxon>Eukaryota</taxon>
        <taxon>Metamonada</taxon>
        <taxon>Anaeramoebidae</taxon>
        <taxon>Anaeramoeba</taxon>
    </lineage>
</organism>
<evidence type="ECO:0000313" key="2">
    <source>
        <dbReference type="EMBL" id="KAJ6232298.1"/>
    </source>
</evidence>
<sequence length="627" mass="73564">MSTSLSSSERSDSNKESNSSENDNSSHESKKSTSNKQTNSSNTDSTSGIGQSLYEEFSTESTSSKEEEDEKQKDTENKKEEEEEENYHFQGIYKSIRFECLNNQKSQEPVQEKKAIRLIQKYFEKPVKEKEFSSEEDQEEEEEVEEEEDQKMKKEKLNNDLDKFFYLQTLNNWTDFDLFKLPRKLLAKLRTIKKEFHEDFQSSLSWCCLGQFSLLWKCSKNGKRWKKTIFSVKKNGVLVNKFAHKGTEKKENLILFKSKWSNLKIYFSRSNPAIVILSTGIFEDFIIVDTKTRNQKNVFLFVLMIYFNSNGSDKIIGNNPPVKNFDIGDLKITILPPLRKVVTYQKYVSSYKKIKKKMQRLMILSEEQTKIRKQNRKKGFFSDFSAEILHKNNKNKKSIVEFASSSDSHKKIQSEENLNESTDQNLNENTDENEMKKENENEMKKENQDPKKKMGFVSFFNFEKSDSTLAPLIGSKYSLVNSKNRDILSILEKRNNKLFFSKEFNKIEWEYFSDYAPKQYYLDGNVCYSLFVVVERKLPLESGQLLISKKKLKISSESTNTIIPFAENLSIENMHLPKLIKIQSQGKKKKQNKTSILLAASKEEKIILMKTIQYFYKKWKKNKMKKK</sequence>
<gene>
    <name evidence="2" type="ORF">M0813_04817</name>
</gene>
<feature type="region of interest" description="Disordered" evidence="1">
    <location>
        <begin position="1"/>
        <end position="87"/>
    </location>
</feature>
<comment type="caution">
    <text evidence="2">The sequence shown here is derived from an EMBL/GenBank/DDBJ whole genome shotgun (WGS) entry which is preliminary data.</text>
</comment>
<keyword evidence="3" id="KW-1185">Reference proteome</keyword>
<proteinExistence type="predicted"/>
<feature type="compositionally biased region" description="Basic and acidic residues" evidence="1">
    <location>
        <begin position="433"/>
        <end position="448"/>
    </location>
</feature>
<feature type="compositionally biased region" description="Low complexity" evidence="1">
    <location>
        <begin position="32"/>
        <end position="47"/>
    </location>
</feature>
<dbReference type="Proteomes" id="UP001150062">
    <property type="component" value="Unassembled WGS sequence"/>
</dbReference>
<feature type="compositionally biased region" description="Basic and acidic residues" evidence="1">
    <location>
        <begin position="70"/>
        <end position="80"/>
    </location>
</feature>